<dbReference type="FunFam" id="3.30.70.270:FF:000001">
    <property type="entry name" value="Diguanylate cyclase domain protein"/>
    <property type="match status" value="1"/>
</dbReference>
<dbReference type="PANTHER" id="PTHR45138">
    <property type="entry name" value="REGULATORY COMPONENTS OF SENSORY TRANSDUCTION SYSTEM"/>
    <property type="match status" value="1"/>
</dbReference>
<comment type="caution">
    <text evidence="6">The sequence shown here is derived from an EMBL/GenBank/DDBJ whole genome shotgun (WGS) entry which is preliminary data.</text>
</comment>
<evidence type="ECO:0000313" key="6">
    <source>
        <dbReference type="EMBL" id="KGY08604.1"/>
    </source>
</evidence>
<evidence type="ECO:0000256" key="2">
    <source>
        <dbReference type="ARBA" id="ARBA00012528"/>
    </source>
</evidence>
<dbReference type="CDD" id="cd01949">
    <property type="entry name" value="GGDEF"/>
    <property type="match status" value="1"/>
</dbReference>
<dbReference type="GO" id="GO:1902201">
    <property type="term" value="P:negative regulation of bacterial-type flagellum-dependent cell motility"/>
    <property type="evidence" value="ECO:0007669"/>
    <property type="project" value="TreeGrafter"/>
</dbReference>
<proteinExistence type="predicted"/>
<dbReference type="SUPFAM" id="SSF55073">
    <property type="entry name" value="Nucleotide cyclase"/>
    <property type="match status" value="1"/>
</dbReference>
<dbReference type="InterPro" id="IPR007892">
    <property type="entry name" value="CHASE4"/>
</dbReference>
<comment type="cofactor">
    <cofactor evidence="1">
        <name>Mg(2+)</name>
        <dbReference type="ChEBI" id="CHEBI:18420"/>
    </cofactor>
</comment>
<dbReference type="Proteomes" id="UP000030451">
    <property type="component" value="Unassembled WGS sequence"/>
</dbReference>
<evidence type="ECO:0000256" key="3">
    <source>
        <dbReference type="ARBA" id="ARBA00034247"/>
    </source>
</evidence>
<dbReference type="EMBL" id="JRWP01000019">
    <property type="protein sequence ID" value="KGY08604.1"/>
    <property type="molecule type" value="Genomic_DNA"/>
</dbReference>
<dbReference type="STRING" id="379097.SE23_11840"/>
<evidence type="ECO:0000256" key="1">
    <source>
        <dbReference type="ARBA" id="ARBA00001946"/>
    </source>
</evidence>
<dbReference type="OrthoDB" id="9812260at2"/>
<dbReference type="AlphaFoldDB" id="A0A0A5HYP1"/>
<dbReference type="GO" id="GO:0052621">
    <property type="term" value="F:diguanylate cyclase activity"/>
    <property type="evidence" value="ECO:0007669"/>
    <property type="project" value="UniProtKB-EC"/>
</dbReference>
<keyword evidence="4" id="KW-0812">Transmembrane</keyword>
<sequence length="507" mass="58247">MQISNFSIKQLTVIASVMMAVTFVLFYLTFRYFWTYDTAVELAIERQNEEVRRVKTLIHLQKNDLAKSISDYAAWDEVVDFIEGNNDDLLVDSINEHSFSALQINGVFIFDADVSLMWGRMYDYIYKQELSYDEIRYKFGALLAESLRSRTDRITPFVRFLVLNEQPHLLATSRVCNSDGIDCDKGYMMILKPVGETFSRTLQQATGLQVHIKTKRDDDTILDRAQDNISIIEKNDYRNDETLFLEIHHSVKLPPFITWGELSAVLAFAVFMFAFNLSVVHIMVRPIKRARSALDQLMSGESSQLTQQDTFISYEMRDFVYRVNEVISQLESKQQELEWIAHHDALTKVGNRRSLQQHWQTLVEKQPKHTSLLLIDIDYFKPFNDHYGHVEGDNVLQQVATALKEAPTESSKFVARFGGEEFCVVLSNDSPLNNRQEAEWLRAAVETLTIRHHYSPIAAHLTASIGVADCGLQPLGDLQDLFLVADRALYEAKDAGRNQVVIHLSER</sequence>
<dbReference type="Pfam" id="PF05228">
    <property type="entry name" value="CHASE4"/>
    <property type="match status" value="1"/>
</dbReference>
<protein>
    <recommendedName>
        <fullName evidence="2">diguanylate cyclase</fullName>
        <ecNumber evidence="2">2.7.7.65</ecNumber>
    </recommendedName>
</protein>
<evidence type="ECO:0000313" key="7">
    <source>
        <dbReference type="Proteomes" id="UP000030451"/>
    </source>
</evidence>
<dbReference type="NCBIfam" id="TIGR00254">
    <property type="entry name" value="GGDEF"/>
    <property type="match status" value="1"/>
</dbReference>
<organism evidence="6 7">
    <name type="scientific">Photobacterium sp. (strain ATCC 43367)</name>
    <dbReference type="NCBI Taxonomy" id="379097"/>
    <lineage>
        <taxon>Bacteria</taxon>
        <taxon>Pseudomonadati</taxon>
        <taxon>Pseudomonadota</taxon>
        <taxon>Gammaproteobacteria</taxon>
        <taxon>Vibrionales</taxon>
        <taxon>Vibrionaceae</taxon>
        <taxon>Vibrio</taxon>
        <taxon>Vibrio oreintalis group</taxon>
    </lineage>
</organism>
<accession>A0A0A5HYP1</accession>
<keyword evidence="4" id="KW-1133">Transmembrane helix</keyword>
<dbReference type="GO" id="GO:0005886">
    <property type="term" value="C:plasma membrane"/>
    <property type="evidence" value="ECO:0007669"/>
    <property type="project" value="TreeGrafter"/>
</dbReference>
<feature type="transmembrane region" description="Helical" evidence="4">
    <location>
        <begin position="12"/>
        <end position="34"/>
    </location>
</feature>
<dbReference type="Gene3D" id="3.30.70.270">
    <property type="match status" value="1"/>
</dbReference>
<dbReference type="InterPro" id="IPR029787">
    <property type="entry name" value="Nucleotide_cyclase"/>
</dbReference>
<dbReference type="InterPro" id="IPR000160">
    <property type="entry name" value="GGDEF_dom"/>
</dbReference>
<keyword evidence="4" id="KW-0472">Membrane</keyword>
<dbReference type="PROSITE" id="PS50887">
    <property type="entry name" value="GGDEF"/>
    <property type="match status" value="1"/>
</dbReference>
<dbReference type="PANTHER" id="PTHR45138:SF9">
    <property type="entry name" value="DIGUANYLATE CYCLASE DGCM-RELATED"/>
    <property type="match status" value="1"/>
</dbReference>
<evidence type="ECO:0000256" key="4">
    <source>
        <dbReference type="SAM" id="Phobius"/>
    </source>
</evidence>
<dbReference type="GO" id="GO:0043709">
    <property type="term" value="P:cell adhesion involved in single-species biofilm formation"/>
    <property type="evidence" value="ECO:0007669"/>
    <property type="project" value="TreeGrafter"/>
</dbReference>
<dbReference type="EC" id="2.7.7.65" evidence="2"/>
<evidence type="ECO:0000259" key="5">
    <source>
        <dbReference type="PROSITE" id="PS50887"/>
    </source>
</evidence>
<reference evidence="6 7" key="1">
    <citation type="submission" date="2014-10" db="EMBL/GenBank/DDBJ databases">
        <title>Genome sequencing of Vibrio sinaloensis T08.</title>
        <authorList>
            <person name="Chan K.-G."/>
            <person name="Mohamad N.I."/>
        </authorList>
    </citation>
    <scope>NUCLEOTIDE SEQUENCE [LARGE SCALE GENOMIC DNA]</scope>
    <source>
        <strain evidence="6 7">T08</strain>
    </source>
</reference>
<dbReference type="SMART" id="SM00267">
    <property type="entry name" value="GGDEF"/>
    <property type="match status" value="1"/>
</dbReference>
<dbReference type="InterPro" id="IPR050469">
    <property type="entry name" value="Diguanylate_Cyclase"/>
</dbReference>
<gene>
    <name evidence="6" type="ORF">NM06_10505</name>
</gene>
<dbReference type="RefSeq" id="WP_038190749.1">
    <property type="nucleotide sequence ID" value="NZ_JRWP01000019.1"/>
</dbReference>
<feature type="transmembrane region" description="Helical" evidence="4">
    <location>
        <begin position="262"/>
        <end position="284"/>
    </location>
</feature>
<dbReference type="Pfam" id="PF00990">
    <property type="entry name" value="GGDEF"/>
    <property type="match status" value="1"/>
</dbReference>
<name>A0A0A5HYP1_PHOS4</name>
<dbReference type="InterPro" id="IPR043128">
    <property type="entry name" value="Rev_trsase/Diguanyl_cyclase"/>
</dbReference>
<comment type="catalytic activity">
    <reaction evidence="3">
        <text>2 GTP = 3',3'-c-di-GMP + 2 diphosphate</text>
        <dbReference type="Rhea" id="RHEA:24898"/>
        <dbReference type="ChEBI" id="CHEBI:33019"/>
        <dbReference type="ChEBI" id="CHEBI:37565"/>
        <dbReference type="ChEBI" id="CHEBI:58805"/>
        <dbReference type="EC" id="2.7.7.65"/>
    </reaction>
</comment>
<feature type="domain" description="GGDEF" evidence="5">
    <location>
        <begin position="368"/>
        <end position="505"/>
    </location>
</feature>